<feature type="transmembrane region" description="Helical" evidence="7">
    <location>
        <begin position="74"/>
        <end position="93"/>
    </location>
</feature>
<dbReference type="Gene3D" id="1.20.1250.20">
    <property type="entry name" value="MFS general substrate transporter like domains"/>
    <property type="match status" value="1"/>
</dbReference>
<feature type="transmembrane region" description="Helical" evidence="7">
    <location>
        <begin position="328"/>
        <end position="346"/>
    </location>
</feature>
<comment type="subcellular location">
    <subcellularLocation>
        <location evidence="1">Cell membrane</location>
        <topology evidence="1">Multi-pass membrane protein</topology>
    </subcellularLocation>
</comment>
<dbReference type="Pfam" id="PF07690">
    <property type="entry name" value="MFS_1"/>
    <property type="match status" value="1"/>
</dbReference>
<dbReference type="InterPro" id="IPR011701">
    <property type="entry name" value="MFS"/>
</dbReference>
<dbReference type="AlphaFoldDB" id="A0A1Y0IRL2"/>
<dbReference type="EMBL" id="CP021434">
    <property type="protein sequence ID" value="ARU63151.1"/>
    <property type="molecule type" value="Genomic_DNA"/>
</dbReference>
<keyword evidence="2" id="KW-0813">Transport</keyword>
<dbReference type="Proteomes" id="UP000195437">
    <property type="component" value="Chromosome"/>
</dbReference>
<proteinExistence type="predicted"/>
<feature type="transmembrane region" description="Helical" evidence="7">
    <location>
        <begin position="298"/>
        <end position="316"/>
    </location>
</feature>
<dbReference type="FunFam" id="1.20.1720.10:FF:000004">
    <property type="entry name" value="EmrB/QacA family drug resistance transporter"/>
    <property type="match status" value="1"/>
</dbReference>
<feature type="transmembrane region" description="Helical" evidence="7">
    <location>
        <begin position="162"/>
        <end position="181"/>
    </location>
</feature>
<protein>
    <submittedName>
        <fullName evidence="9">MFS transporter</fullName>
    </submittedName>
</protein>
<feature type="transmembrane region" description="Helical" evidence="7">
    <location>
        <begin position="132"/>
        <end position="156"/>
    </location>
</feature>
<feature type="transmembrane region" description="Helical" evidence="7">
    <location>
        <begin position="193"/>
        <end position="213"/>
    </location>
</feature>
<evidence type="ECO:0000256" key="1">
    <source>
        <dbReference type="ARBA" id="ARBA00004651"/>
    </source>
</evidence>
<evidence type="ECO:0000313" key="10">
    <source>
        <dbReference type="Proteomes" id="UP000195437"/>
    </source>
</evidence>
<dbReference type="NCBIfam" id="TIGR00711">
    <property type="entry name" value="efflux_EmrB"/>
    <property type="match status" value="1"/>
</dbReference>
<dbReference type="Gene3D" id="1.20.1720.10">
    <property type="entry name" value="Multidrug resistance protein D"/>
    <property type="match status" value="1"/>
</dbReference>
<feature type="transmembrane region" description="Helical" evidence="7">
    <location>
        <begin position="7"/>
        <end position="31"/>
    </location>
</feature>
<reference evidence="10" key="1">
    <citation type="submission" date="2017-05" db="EMBL/GenBank/DDBJ databases">
        <authorList>
            <person name="Sung H."/>
        </authorList>
    </citation>
    <scope>NUCLEOTIDE SEQUENCE [LARGE SCALE GENOMIC DNA]</scope>
    <source>
        <strain evidence="10">AR23208</strain>
    </source>
</reference>
<feature type="transmembrane region" description="Helical" evidence="7">
    <location>
        <begin position="352"/>
        <end position="375"/>
    </location>
</feature>
<dbReference type="CDD" id="cd17502">
    <property type="entry name" value="MFS_Azr1_MDR_like"/>
    <property type="match status" value="1"/>
</dbReference>
<organism evidence="9 10">
    <name type="scientific">Tumebacillus avium</name>
    <dbReference type="NCBI Taxonomy" id="1903704"/>
    <lineage>
        <taxon>Bacteria</taxon>
        <taxon>Bacillati</taxon>
        <taxon>Bacillota</taxon>
        <taxon>Bacilli</taxon>
        <taxon>Bacillales</taxon>
        <taxon>Alicyclobacillaceae</taxon>
        <taxon>Tumebacillus</taxon>
    </lineage>
</organism>
<keyword evidence="5 7" id="KW-1133">Transmembrane helix</keyword>
<sequence length="492" mass="52592">MAKTNRTAVVVAVMMANFLAAIDVSIVGTAMPTIIGELGGLPLMSWVFSAFLLASTVTVPIYGKLSDLYGRKIIFMLGSIVIIIGSVLCGLADTMVELIIYRTIQGLGAGGIMAVAQTILGDIFSAEERGKIQGWFSGVWGVSAVVGPLLGGLMVSYLDWPWVFYINVPIALLTILILGFALQEDIERKKHKIDYLGSITLTVSMTALLFALLTGGNQYAWLSPQILGLFGVAAVVFVWFLFNERKASEPMLPLDLFRSPLIAVASIANFLLGAVLMGITSYMPSYAQGVLGGTATEAGLLLTPISIGWPIASIIGGPRMVKWGYRRTALIGASLVGISSLLLIFVTPEISYWYAMAVLLVLGMGMGLTTLAFLVSVQSAVTWNRRGIATASLQFIRSLGSSVGVAVMGAVMNARILDLLKGDPDIQAPLEATNNLLDPEKRAVLEPSIVERLSDAFASGLHYAFLLVAVFGIGALIVTLYYPRDKMKANQP</sequence>
<feature type="transmembrane region" description="Helical" evidence="7">
    <location>
        <begin position="395"/>
        <end position="416"/>
    </location>
</feature>
<gene>
    <name evidence="9" type="ORF">CBW65_20820</name>
</gene>
<evidence type="ECO:0000256" key="6">
    <source>
        <dbReference type="ARBA" id="ARBA00023136"/>
    </source>
</evidence>
<dbReference type="PANTHER" id="PTHR23501:SF191">
    <property type="entry name" value="VACUOLAR BASIC AMINO ACID TRANSPORTER 4"/>
    <property type="match status" value="1"/>
</dbReference>
<feature type="transmembrane region" description="Helical" evidence="7">
    <location>
        <begin position="99"/>
        <end position="120"/>
    </location>
</feature>
<feature type="domain" description="Major facilitator superfamily (MFS) profile" evidence="8">
    <location>
        <begin position="9"/>
        <end position="487"/>
    </location>
</feature>
<keyword evidence="4 7" id="KW-0812">Transmembrane</keyword>
<feature type="transmembrane region" description="Helical" evidence="7">
    <location>
        <begin position="262"/>
        <end position="283"/>
    </location>
</feature>
<evidence type="ECO:0000256" key="2">
    <source>
        <dbReference type="ARBA" id="ARBA00022448"/>
    </source>
</evidence>
<dbReference type="InterPro" id="IPR020846">
    <property type="entry name" value="MFS_dom"/>
</dbReference>
<dbReference type="PRINTS" id="PR01036">
    <property type="entry name" value="TCRTETB"/>
</dbReference>
<keyword evidence="3" id="KW-1003">Cell membrane</keyword>
<dbReference type="KEGG" id="tum:CBW65_20820"/>
<evidence type="ECO:0000259" key="8">
    <source>
        <dbReference type="PROSITE" id="PS50850"/>
    </source>
</evidence>
<dbReference type="GO" id="GO:0005886">
    <property type="term" value="C:plasma membrane"/>
    <property type="evidence" value="ECO:0007669"/>
    <property type="project" value="UniProtKB-SubCell"/>
</dbReference>
<evidence type="ECO:0000256" key="7">
    <source>
        <dbReference type="SAM" id="Phobius"/>
    </source>
</evidence>
<feature type="transmembrane region" description="Helical" evidence="7">
    <location>
        <begin position="219"/>
        <end position="242"/>
    </location>
</feature>
<evidence type="ECO:0000256" key="3">
    <source>
        <dbReference type="ARBA" id="ARBA00022475"/>
    </source>
</evidence>
<dbReference type="InterPro" id="IPR036259">
    <property type="entry name" value="MFS_trans_sf"/>
</dbReference>
<feature type="transmembrane region" description="Helical" evidence="7">
    <location>
        <begin position="461"/>
        <end position="482"/>
    </location>
</feature>
<keyword evidence="10" id="KW-1185">Reference proteome</keyword>
<dbReference type="RefSeq" id="WP_232463386.1">
    <property type="nucleotide sequence ID" value="NZ_CP021434.1"/>
</dbReference>
<name>A0A1Y0IRL2_9BACL</name>
<accession>A0A1Y0IRL2</accession>
<dbReference type="PROSITE" id="PS50850">
    <property type="entry name" value="MFS"/>
    <property type="match status" value="1"/>
</dbReference>
<dbReference type="GO" id="GO:0022857">
    <property type="term" value="F:transmembrane transporter activity"/>
    <property type="evidence" value="ECO:0007669"/>
    <property type="project" value="InterPro"/>
</dbReference>
<feature type="transmembrane region" description="Helical" evidence="7">
    <location>
        <begin position="43"/>
        <end position="62"/>
    </location>
</feature>
<dbReference type="SUPFAM" id="SSF103473">
    <property type="entry name" value="MFS general substrate transporter"/>
    <property type="match status" value="1"/>
</dbReference>
<dbReference type="InterPro" id="IPR004638">
    <property type="entry name" value="EmrB-like"/>
</dbReference>
<evidence type="ECO:0000313" key="9">
    <source>
        <dbReference type="EMBL" id="ARU63151.1"/>
    </source>
</evidence>
<evidence type="ECO:0000256" key="5">
    <source>
        <dbReference type="ARBA" id="ARBA00022989"/>
    </source>
</evidence>
<dbReference type="PANTHER" id="PTHR23501">
    <property type="entry name" value="MAJOR FACILITATOR SUPERFAMILY"/>
    <property type="match status" value="1"/>
</dbReference>
<keyword evidence="6 7" id="KW-0472">Membrane</keyword>
<evidence type="ECO:0000256" key="4">
    <source>
        <dbReference type="ARBA" id="ARBA00022692"/>
    </source>
</evidence>